<protein>
    <recommendedName>
        <fullName evidence="8">Lipopolysaccharide biosynthesis protein</fullName>
    </recommendedName>
</protein>
<dbReference type="InterPro" id="IPR050445">
    <property type="entry name" value="Bact_polysacc_biosynth/exp"/>
</dbReference>
<evidence type="ECO:0000256" key="4">
    <source>
        <dbReference type="SAM" id="MobiDB-lite"/>
    </source>
</evidence>
<sequence>MTVRDFLQVVWAGKYYVLATTLLVVVGAWLYLDRQDTVYQSTAVVQINSAQSVIGADTSQAASVDVDPDFVTSEEVAAAAAEELGYAGNPAVLALGVTPEYDTDAQTMSVIADAGSPQGAQAIAGAFARSYVDHLPTVRDQQIAELDERRDALRKQLATVQKQLKGDEDDPLAAAERDTIITQYQAVSALRSTMQSIVEPGTLLSAANPAVALGLSRASVLAMAVLLGLVAGVGAAFARRGLDFHVRSAEEAAAVGGVNVLAELYGVKAAAKKAGSSGRLPITSRAASPFTESIRELRTATRVSLGHEPHRVVVVTSADPAAPRSFIAANLAASWALSGLRTVAFSADMRQAELDSWLPAPEGWSGVGTELRPTTVPNLELQPVPDVMMDPADFLATEVVRKMVGRLRERADMLVIDAPPVLAAADATILGGYADGVVVLATAGRTDRYVLGEAIQRLHINDVPIAGLALSGVRGDRRTQYATRYGDGERGAVVGDVKDGRDAADPAGQPAKGSDGAPGSGTAGTAGTADTAVTGGSGAPRGLRRAARPASTR</sequence>
<feature type="region of interest" description="Disordered" evidence="4">
    <location>
        <begin position="484"/>
        <end position="553"/>
    </location>
</feature>
<keyword evidence="5" id="KW-0472">Membrane</keyword>
<keyword evidence="3" id="KW-0175">Coiled coil</keyword>
<keyword evidence="1" id="KW-0547">Nucleotide-binding</keyword>
<evidence type="ECO:0000313" key="6">
    <source>
        <dbReference type="EMBL" id="MCA5892902.1"/>
    </source>
</evidence>
<dbReference type="CDD" id="cd05387">
    <property type="entry name" value="BY-kinase"/>
    <property type="match status" value="1"/>
</dbReference>
<dbReference type="EMBL" id="JAIXCQ010000003">
    <property type="protein sequence ID" value="MCA5892902.1"/>
    <property type="molecule type" value="Genomic_DNA"/>
</dbReference>
<keyword evidence="5" id="KW-0812">Transmembrane</keyword>
<evidence type="ECO:0000256" key="5">
    <source>
        <dbReference type="SAM" id="Phobius"/>
    </source>
</evidence>
<comment type="caution">
    <text evidence="6">The sequence shown here is derived from an EMBL/GenBank/DDBJ whole genome shotgun (WGS) entry which is preliminary data.</text>
</comment>
<reference evidence="6 7" key="1">
    <citation type="submission" date="2021-09" db="EMBL/GenBank/DDBJ databases">
        <title>Isoptericola luteus sp. nov., a novel bacterium isolated from Harbin, the capital city of Heilongjiang province.</title>
        <authorList>
            <person name="Li J."/>
        </authorList>
    </citation>
    <scope>NUCLEOTIDE SEQUENCE [LARGE SCALE GENOMIC DNA]</scope>
    <source>
        <strain evidence="6 7">NEAU-Y5</strain>
    </source>
</reference>
<dbReference type="PANTHER" id="PTHR32309">
    <property type="entry name" value="TYROSINE-PROTEIN KINASE"/>
    <property type="match status" value="1"/>
</dbReference>
<accession>A0ABS7ZEL9</accession>
<organism evidence="6 7">
    <name type="scientific">Isoptericola luteus</name>
    <dbReference type="NCBI Taxonomy" id="2879484"/>
    <lineage>
        <taxon>Bacteria</taxon>
        <taxon>Bacillati</taxon>
        <taxon>Actinomycetota</taxon>
        <taxon>Actinomycetes</taxon>
        <taxon>Micrococcales</taxon>
        <taxon>Promicromonosporaceae</taxon>
        <taxon>Isoptericola</taxon>
    </lineage>
</organism>
<dbReference type="PANTHER" id="PTHR32309:SF31">
    <property type="entry name" value="CAPSULAR EXOPOLYSACCHARIDE FAMILY"/>
    <property type="match status" value="1"/>
</dbReference>
<keyword evidence="7" id="KW-1185">Reference proteome</keyword>
<dbReference type="InterPro" id="IPR027417">
    <property type="entry name" value="P-loop_NTPase"/>
</dbReference>
<feature type="transmembrane region" description="Helical" evidence="5">
    <location>
        <begin position="15"/>
        <end position="32"/>
    </location>
</feature>
<feature type="compositionally biased region" description="Low complexity" evidence="4">
    <location>
        <begin position="525"/>
        <end position="534"/>
    </location>
</feature>
<dbReference type="Proteomes" id="UP001319870">
    <property type="component" value="Unassembled WGS sequence"/>
</dbReference>
<gene>
    <name evidence="6" type="ORF">LEP48_05970</name>
</gene>
<feature type="transmembrane region" description="Helical" evidence="5">
    <location>
        <begin position="218"/>
        <end position="238"/>
    </location>
</feature>
<proteinExistence type="predicted"/>
<evidence type="ECO:0000256" key="1">
    <source>
        <dbReference type="ARBA" id="ARBA00022741"/>
    </source>
</evidence>
<evidence type="ECO:0000256" key="3">
    <source>
        <dbReference type="SAM" id="Coils"/>
    </source>
</evidence>
<keyword evidence="5" id="KW-1133">Transmembrane helix</keyword>
<evidence type="ECO:0000256" key="2">
    <source>
        <dbReference type="ARBA" id="ARBA00022840"/>
    </source>
</evidence>
<evidence type="ECO:0000313" key="7">
    <source>
        <dbReference type="Proteomes" id="UP001319870"/>
    </source>
</evidence>
<dbReference type="InterPro" id="IPR005702">
    <property type="entry name" value="Wzc-like_C"/>
</dbReference>
<name>A0ABS7ZEL9_9MICO</name>
<evidence type="ECO:0008006" key="8">
    <source>
        <dbReference type="Google" id="ProtNLM"/>
    </source>
</evidence>
<feature type="coiled-coil region" evidence="3">
    <location>
        <begin position="143"/>
        <end position="170"/>
    </location>
</feature>
<dbReference type="Gene3D" id="3.40.50.300">
    <property type="entry name" value="P-loop containing nucleotide triphosphate hydrolases"/>
    <property type="match status" value="1"/>
</dbReference>
<feature type="compositionally biased region" description="Basic and acidic residues" evidence="4">
    <location>
        <begin position="486"/>
        <end position="504"/>
    </location>
</feature>
<dbReference type="RefSeq" id="WP_225564662.1">
    <property type="nucleotide sequence ID" value="NZ_JAIXCQ010000003.1"/>
</dbReference>
<keyword evidence="2" id="KW-0067">ATP-binding</keyword>
<dbReference type="SUPFAM" id="SSF52540">
    <property type="entry name" value="P-loop containing nucleoside triphosphate hydrolases"/>
    <property type="match status" value="1"/>
</dbReference>